<dbReference type="EMBL" id="GBHO01017178">
    <property type="protein sequence ID" value="JAG26426.1"/>
    <property type="molecule type" value="Transcribed_RNA"/>
</dbReference>
<accession>A0A0A9Y470</accession>
<evidence type="ECO:0000256" key="1">
    <source>
        <dbReference type="SAM" id="MobiDB-lite"/>
    </source>
</evidence>
<sequence length="303" mass="34774">MRTVGIATRQITNFDSAHETPVAPMTYNQEILRYWDRNTRGMIAEVGMIWNFHSWTDVYLNNRYSVDEFNGPGWQTIDGTPQEHSDGKYQLGPAPLSAVNAMRKMRFDTSFVMSEVSSRIHNYLVWCPYYFGRMSYLPNSCRIIQDMGFEPRVPTGTIVSTKTVGAFGEHRITALYHNRTYYMPSAYQPTYYRNYRTYAMDSDDTDATVEVDETSKSQDITTDTHEIAIYHYKDSGVSMSITMESIRLGEPLDIVVNFACKERTQDFDRVIRDASQPHRHHVLSMDSNTDTTGTDTAVCPDTT</sequence>
<feature type="region of interest" description="Disordered" evidence="1">
    <location>
        <begin position="278"/>
        <end position="303"/>
    </location>
</feature>
<evidence type="ECO:0000313" key="2">
    <source>
        <dbReference type="EMBL" id="JAG26426.1"/>
    </source>
</evidence>
<reference evidence="2" key="2">
    <citation type="submission" date="2014-07" db="EMBL/GenBank/DDBJ databases">
        <authorList>
            <person name="Hull J."/>
        </authorList>
    </citation>
    <scope>NUCLEOTIDE SEQUENCE</scope>
</reference>
<evidence type="ECO:0000313" key="3">
    <source>
        <dbReference type="EMBL" id="JAQ14273.1"/>
    </source>
</evidence>
<feature type="compositionally biased region" description="Polar residues" evidence="1">
    <location>
        <begin position="285"/>
        <end position="303"/>
    </location>
</feature>
<reference evidence="2" key="1">
    <citation type="journal article" date="2014" name="PLoS ONE">
        <title>Transcriptome-Based Identification of ABC Transporters in the Western Tarnished Plant Bug Lygus hesperus.</title>
        <authorList>
            <person name="Hull J.J."/>
            <person name="Chaney K."/>
            <person name="Geib S.M."/>
            <person name="Fabrick J.A."/>
            <person name="Brent C.S."/>
            <person name="Walsh D."/>
            <person name="Lavine L.C."/>
        </authorList>
    </citation>
    <scope>NUCLEOTIDE SEQUENCE</scope>
</reference>
<reference evidence="3" key="3">
    <citation type="journal article" date="2016" name="Gigascience">
        <title>De novo construction of an expanded transcriptome assembly for the western tarnished plant bug, Lygus hesperus.</title>
        <authorList>
            <person name="Tassone E.E."/>
            <person name="Geib S.M."/>
            <person name="Hall B."/>
            <person name="Fabrick J.A."/>
            <person name="Brent C.S."/>
            <person name="Hull J.J."/>
        </authorList>
    </citation>
    <scope>NUCLEOTIDE SEQUENCE</scope>
</reference>
<dbReference type="PANTHER" id="PTHR11590:SF81">
    <property type="entry name" value="PROTEIN-GLUTAMINE GAMMA-GLUTAMYLTRANSFERASE K-LIKE ISOFORM X4"/>
    <property type="match status" value="1"/>
</dbReference>
<protein>
    <submittedName>
        <fullName evidence="2">Protein-glutamine gamma-glutamyltransferase 4</fullName>
    </submittedName>
</protein>
<dbReference type="GO" id="GO:0003810">
    <property type="term" value="F:protein-glutamine gamma-glutamyltransferase activity"/>
    <property type="evidence" value="ECO:0007669"/>
    <property type="project" value="TreeGrafter"/>
</dbReference>
<dbReference type="EMBL" id="GDHC01004356">
    <property type="protein sequence ID" value="JAQ14273.1"/>
    <property type="molecule type" value="Transcribed_RNA"/>
</dbReference>
<name>A0A0A9Y470_LYGHE</name>
<keyword evidence="2" id="KW-0808">Transferase</keyword>
<gene>
    <name evidence="2" type="primary">Tgm4</name>
    <name evidence="2" type="ORF">CM83_9926</name>
    <name evidence="3" type="ORF">g.20755</name>
</gene>
<dbReference type="Gene3D" id="3.90.260.10">
    <property type="entry name" value="Transglutaminase-like"/>
    <property type="match status" value="1"/>
</dbReference>
<dbReference type="PANTHER" id="PTHR11590">
    <property type="entry name" value="PROTEIN-GLUTAMINE GAMMA-GLUTAMYLTRANSFERASE"/>
    <property type="match status" value="1"/>
</dbReference>
<dbReference type="InterPro" id="IPR036985">
    <property type="entry name" value="Transglutaminase-like_sf"/>
</dbReference>
<dbReference type="InterPro" id="IPR038765">
    <property type="entry name" value="Papain-like_cys_pep_sf"/>
</dbReference>
<dbReference type="AlphaFoldDB" id="A0A0A9Y470"/>
<proteinExistence type="predicted"/>
<dbReference type="SUPFAM" id="SSF54001">
    <property type="entry name" value="Cysteine proteinases"/>
    <property type="match status" value="1"/>
</dbReference>
<dbReference type="InterPro" id="IPR050779">
    <property type="entry name" value="Transglutaminase"/>
</dbReference>
<organism evidence="2">
    <name type="scientific">Lygus hesperus</name>
    <name type="common">Western plant bug</name>
    <dbReference type="NCBI Taxonomy" id="30085"/>
    <lineage>
        <taxon>Eukaryota</taxon>
        <taxon>Metazoa</taxon>
        <taxon>Ecdysozoa</taxon>
        <taxon>Arthropoda</taxon>
        <taxon>Hexapoda</taxon>
        <taxon>Insecta</taxon>
        <taxon>Pterygota</taxon>
        <taxon>Neoptera</taxon>
        <taxon>Paraneoptera</taxon>
        <taxon>Hemiptera</taxon>
        <taxon>Heteroptera</taxon>
        <taxon>Panheteroptera</taxon>
        <taxon>Cimicomorpha</taxon>
        <taxon>Miridae</taxon>
        <taxon>Mirini</taxon>
        <taxon>Lygus</taxon>
    </lineage>
</organism>